<sequence length="312" mass="33742">MERIDGAMTADLEEVVECECRVHHESGMTPFTERIGESGKERVGIAIVGAEGQLAQAGDAERPFPLESVSKAVVLALALEDVGAEALFERVGMEPSGDPYHSIATLEEGELGVPANPMINAGAIVATAMVRARDGEERFGRLLDFFRRLCGNPGLDYNREMFEAEDKDLNRALFYYMRNHDVVQGSEEDLLVPYLKQTSIEMNCRDLARIAAVLANGGKDPESGERRISEETVRIVLTLMLTTGMYDQSGRYAVEVGMPSKSGISGAILAVAPGRLGVGCIGPALNEHGNSVAGLRLLKALSCRRRLGVFAE</sequence>
<comment type="caution">
    <text evidence="6">Lacks conserved residue(s) required for the propagation of feature annotation.</text>
</comment>
<dbReference type="FunFam" id="3.40.710.10:FF:000005">
    <property type="entry name" value="Glutaminase"/>
    <property type="match status" value="1"/>
</dbReference>
<dbReference type="AlphaFoldDB" id="A0A6I6SSK0"/>
<keyword evidence="8" id="KW-1185">Reference proteome</keyword>
<evidence type="ECO:0000256" key="5">
    <source>
        <dbReference type="ARBA" id="ARBA00049534"/>
    </source>
</evidence>
<dbReference type="InterPro" id="IPR015868">
    <property type="entry name" value="Glutaminase"/>
</dbReference>
<comment type="catalytic activity">
    <reaction evidence="5 6">
        <text>L-glutamine + H2O = L-glutamate + NH4(+)</text>
        <dbReference type="Rhea" id="RHEA:15889"/>
        <dbReference type="ChEBI" id="CHEBI:15377"/>
        <dbReference type="ChEBI" id="CHEBI:28938"/>
        <dbReference type="ChEBI" id="CHEBI:29985"/>
        <dbReference type="ChEBI" id="CHEBI:58359"/>
        <dbReference type="EC" id="3.5.1.2"/>
    </reaction>
</comment>
<organism evidence="7 8">
    <name type="scientific">Billgrantia tianxiuensis</name>
    <dbReference type="NCBI Taxonomy" id="2497861"/>
    <lineage>
        <taxon>Bacteria</taxon>
        <taxon>Pseudomonadati</taxon>
        <taxon>Pseudomonadota</taxon>
        <taxon>Gammaproteobacteria</taxon>
        <taxon>Oceanospirillales</taxon>
        <taxon>Halomonadaceae</taxon>
        <taxon>Billgrantia</taxon>
    </lineage>
</organism>
<dbReference type="SUPFAM" id="SSF56601">
    <property type="entry name" value="beta-lactamase/transpeptidase-like"/>
    <property type="match status" value="1"/>
</dbReference>
<dbReference type="GO" id="GO:0004359">
    <property type="term" value="F:glutaminase activity"/>
    <property type="evidence" value="ECO:0007669"/>
    <property type="project" value="UniProtKB-UniRule"/>
</dbReference>
<keyword evidence="4 6" id="KW-0378">Hydrolase</keyword>
<feature type="binding site" evidence="6">
    <location>
        <position position="246"/>
    </location>
    <ligand>
        <name>substrate</name>
    </ligand>
</feature>
<feature type="binding site" evidence="6">
    <location>
        <position position="194"/>
    </location>
    <ligand>
        <name>substrate</name>
    </ligand>
</feature>
<feature type="binding site" evidence="6">
    <location>
        <position position="68"/>
    </location>
    <ligand>
        <name>substrate</name>
    </ligand>
</feature>
<dbReference type="NCBIfam" id="TIGR03814">
    <property type="entry name" value="Gln_ase"/>
    <property type="match status" value="1"/>
</dbReference>
<dbReference type="RefSeq" id="WP_159553180.1">
    <property type="nucleotide sequence ID" value="NZ_CP035042.1"/>
</dbReference>
<dbReference type="HAMAP" id="MF_00313">
    <property type="entry name" value="Glutaminase"/>
    <property type="match status" value="1"/>
</dbReference>
<dbReference type="Pfam" id="PF04960">
    <property type="entry name" value="Glutaminase"/>
    <property type="match status" value="1"/>
</dbReference>
<comment type="subunit">
    <text evidence="2 6">Homotetramer.</text>
</comment>
<protein>
    <recommendedName>
        <fullName evidence="3 6">Glutaminase</fullName>
        <ecNumber evidence="3 6">3.5.1.2</ecNumber>
    </recommendedName>
</protein>
<feature type="binding site" evidence="6">
    <location>
        <position position="170"/>
    </location>
    <ligand>
        <name>substrate</name>
    </ligand>
</feature>
<evidence type="ECO:0000256" key="3">
    <source>
        <dbReference type="ARBA" id="ARBA00012918"/>
    </source>
</evidence>
<dbReference type="Proteomes" id="UP000464013">
    <property type="component" value="Chromosome"/>
</dbReference>
<evidence type="ECO:0000256" key="6">
    <source>
        <dbReference type="HAMAP-Rule" id="MF_00313"/>
    </source>
</evidence>
<evidence type="ECO:0000313" key="8">
    <source>
        <dbReference type="Proteomes" id="UP000464013"/>
    </source>
</evidence>
<gene>
    <name evidence="6 7" type="primary">glsA</name>
    <name evidence="7" type="ORF">EKK97_15370</name>
</gene>
<proteinExistence type="inferred from homology"/>
<dbReference type="EMBL" id="CP035042">
    <property type="protein sequence ID" value="QHC50687.1"/>
    <property type="molecule type" value="Genomic_DNA"/>
</dbReference>
<reference evidence="7 8" key="1">
    <citation type="submission" date="2019-01" db="EMBL/GenBank/DDBJ databases">
        <title>Complete genome of a denitifying bacterium Halomons sp. BC-M4-5.</title>
        <authorList>
            <person name="Wang L."/>
            <person name="Shao Z."/>
        </authorList>
    </citation>
    <scope>NUCLEOTIDE SEQUENCE [LARGE SCALE GENOMIC DNA]</scope>
    <source>
        <strain evidence="7 8">BC-M4-5</strain>
    </source>
</reference>
<accession>A0A6I6SSK0</accession>
<comment type="similarity">
    <text evidence="1 6">Belongs to the glutaminase family.</text>
</comment>
<evidence type="ECO:0000256" key="2">
    <source>
        <dbReference type="ARBA" id="ARBA00011881"/>
    </source>
</evidence>
<name>A0A6I6SSK0_9GAMM</name>
<keyword evidence="6" id="KW-0007">Acetylation</keyword>
<dbReference type="PANTHER" id="PTHR12544">
    <property type="entry name" value="GLUTAMINASE"/>
    <property type="match status" value="1"/>
</dbReference>
<dbReference type="Gene3D" id="3.40.710.10">
    <property type="entry name" value="DD-peptidase/beta-lactamase superfamily"/>
    <property type="match status" value="1"/>
</dbReference>
<evidence type="ECO:0000313" key="7">
    <source>
        <dbReference type="EMBL" id="QHC50687.1"/>
    </source>
</evidence>
<dbReference type="OrthoDB" id="9788822at2"/>
<dbReference type="KEGG" id="htx:EKK97_15370"/>
<dbReference type="GO" id="GO:0006537">
    <property type="term" value="P:glutamate biosynthetic process"/>
    <property type="evidence" value="ECO:0007669"/>
    <property type="project" value="TreeGrafter"/>
</dbReference>
<dbReference type="InterPro" id="IPR012338">
    <property type="entry name" value="Beta-lactam/transpept-like"/>
</dbReference>
<dbReference type="EC" id="3.5.1.2" evidence="3 6"/>
<feature type="binding site" evidence="6">
    <location>
        <position position="120"/>
    </location>
    <ligand>
        <name>substrate</name>
    </ligand>
</feature>
<feature type="binding site" evidence="6">
    <location>
        <position position="163"/>
    </location>
    <ligand>
        <name>substrate</name>
    </ligand>
</feature>
<dbReference type="PANTHER" id="PTHR12544:SF29">
    <property type="entry name" value="GLUTAMINASE"/>
    <property type="match status" value="1"/>
</dbReference>
<evidence type="ECO:0000256" key="4">
    <source>
        <dbReference type="ARBA" id="ARBA00022801"/>
    </source>
</evidence>
<dbReference type="GO" id="GO:0006543">
    <property type="term" value="P:L-glutamine catabolic process"/>
    <property type="evidence" value="ECO:0007669"/>
    <property type="project" value="TreeGrafter"/>
</dbReference>
<evidence type="ECO:0000256" key="1">
    <source>
        <dbReference type="ARBA" id="ARBA00011076"/>
    </source>
</evidence>